<gene>
    <name evidence="1" type="ORF">EPUL_004352</name>
</gene>
<proteinExistence type="predicted"/>
<keyword evidence="2" id="KW-1185">Reference proteome</keyword>
<protein>
    <submittedName>
        <fullName evidence="1">Uncharacterized protein</fullName>
    </submittedName>
</protein>
<comment type="caution">
    <text evidence="1">The sequence shown here is derived from an EMBL/GenBank/DDBJ whole genome shotgun (WGS) entry which is preliminary data.</text>
</comment>
<accession>A0A2S4PR65</accession>
<evidence type="ECO:0000313" key="2">
    <source>
        <dbReference type="Proteomes" id="UP000237438"/>
    </source>
</evidence>
<reference evidence="1 2" key="1">
    <citation type="submission" date="2017-10" db="EMBL/GenBank/DDBJ databases">
        <title>Development of genomic resources for the powdery mildew, Erysiphe pulchra.</title>
        <authorList>
            <person name="Wadl P.A."/>
            <person name="Mack B.M."/>
            <person name="Moore G."/>
            <person name="Beltz S.B."/>
        </authorList>
    </citation>
    <scope>NUCLEOTIDE SEQUENCE [LARGE SCALE GENOMIC DNA]</scope>
    <source>
        <strain evidence="1">Cflorida</strain>
    </source>
</reference>
<dbReference type="Proteomes" id="UP000237438">
    <property type="component" value="Unassembled WGS sequence"/>
</dbReference>
<sequence length="175" mass="20494">MFNEAIFEHQEIWKAFNISPIPKRIRRLDAIHETMKGSLYEELASVRESLMDTSVFAYLRAGLINYHPELWFLREAVSVQRKNKRNQIKVCDKCFGFHASRTCARTKKCETYGVDTHDDKFQSESRCLNCRGLHSIYDLSRPTKSRHSNGILKWPMGMQLQHRALGEKVYAKLKN</sequence>
<dbReference type="EMBL" id="PEDP01000979">
    <property type="protein sequence ID" value="POS84513.1"/>
    <property type="molecule type" value="Genomic_DNA"/>
</dbReference>
<dbReference type="AlphaFoldDB" id="A0A2S4PR65"/>
<name>A0A2S4PR65_9PEZI</name>
<evidence type="ECO:0000313" key="1">
    <source>
        <dbReference type="EMBL" id="POS84513.1"/>
    </source>
</evidence>
<organism evidence="1 2">
    <name type="scientific">Erysiphe pulchra</name>
    <dbReference type="NCBI Taxonomy" id="225359"/>
    <lineage>
        <taxon>Eukaryota</taxon>
        <taxon>Fungi</taxon>
        <taxon>Dikarya</taxon>
        <taxon>Ascomycota</taxon>
        <taxon>Pezizomycotina</taxon>
        <taxon>Leotiomycetes</taxon>
        <taxon>Erysiphales</taxon>
        <taxon>Erysiphaceae</taxon>
        <taxon>Erysiphe</taxon>
    </lineage>
</organism>